<evidence type="ECO:0000256" key="1">
    <source>
        <dbReference type="SAM" id="MobiDB-lite"/>
    </source>
</evidence>
<dbReference type="EMBL" id="JAQQWI010000019">
    <property type="protein sequence ID" value="KAK7999050.1"/>
    <property type="molecule type" value="Genomic_DNA"/>
</dbReference>
<protein>
    <recommendedName>
        <fullName evidence="2">2EXR domain-containing protein</fullName>
    </recommendedName>
</protein>
<feature type="domain" description="2EXR" evidence="2">
    <location>
        <begin position="5"/>
        <end position="67"/>
    </location>
</feature>
<dbReference type="InterPro" id="IPR045518">
    <property type="entry name" value="2EXR"/>
</dbReference>
<evidence type="ECO:0000313" key="3">
    <source>
        <dbReference type="EMBL" id="KAK7999050.1"/>
    </source>
</evidence>
<feature type="region of interest" description="Disordered" evidence="1">
    <location>
        <begin position="298"/>
        <end position="321"/>
    </location>
</feature>
<gene>
    <name evidence="3" type="ORF">PG991_014725</name>
</gene>
<reference evidence="3 4" key="1">
    <citation type="submission" date="2023-01" db="EMBL/GenBank/DDBJ databases">
        <title>Analysis of 21 Apiospora genomes using comparative genomics revels a genus with tremendous synthesis potential of carbohydrate active enzymes and secondary metabolites.</title>
        <authorList>
            <person name="Sorensen T."/>
        </authorList>
    </citation>
    <scope>NUCLEOTIDE SEQUENCE [LARGE SCALE GENOMIC DNA]</scope>
    <source>
        <strain evidence="3 4">CBS 20057</strain>
    </source>
</reference>
<name>A0ABR1R596_9PEZI</name>
<dbReference type="Proteomes" id="UP001396898">
    <property type="component" value="Unassembled WGS sequence"/>
</dbReference>
<evidence type="ECO:0000313" key="4">
    <source>
        <dbReference type="Proteomes" id="UP001396898"/>
    </source>
</evidence>
<dbReference type="Pfam" id="PF20150">
    <property type="entry name" value="2EXR"/>
    <property type="match status" value="1"/>
</dbReference>
<comment type="caution">
    <text evidence="3">The sequence shown here is derived from an EMBL/GenBank/DDBJ whole genome shotgun (WGS) entry which is preliminary data.</text>
</comment>
<organism evidence="3 4">
    <name type="scientific">Apiospora marii</name>
    <dbReference type="NCBI Taxonomy" id="335849"/>
    <lineage>
        <taxon>Eukaryota</taxon>
        <taxon>Fungi</taxon>
        <taxon>Dikarya</taxon>
        <taxon>Ascomycota</taxon>
        <taxon>Pezizomycotina</taxon>
        <taxon>Sordariomycetes</taxon>
        <taxon>Xylariomycetidae</taxon>
        <taxon>Amphisphaeriales</taxon>
        <taxon>Apiosporaceae</taxon>
        <taxon>Apiospora</taxon>
    </lineage>
</organism>
<sequence length="321" mass="36777">MAPPFLPGELREMIWKATLEVEAKSRVVPLHGLHAIPRKQLVSPLLSACRESRWYALQFYSLRLRVYEFPKVQFDRLACYFHYGGQRYEPIPDSFVLRQARTDAFYRLGAIVTDQRQAGTLYLNPRHETFLRGPDFTDHFLHDTYWSAGLGQQGPMTYVTARMGEAAGYEVRNLVVAEPRSEVTQTIAGSSVLYGKEVTAYHRDQANTYWSKPHFPYAKGWLHCWFPRSNTPRRLPRLISPRFLDAEDFFGHMGPTDGVEKLDVRQWSEGWTTSSIGNYRVGLVYDAEKHYQIWSGAGNTDESSLGAKEKDTAAEQTSQPT</sequence>
<keyword evidence="4" id="KW-1185">Reference proteome</keyword>
<evidence type="ECO:0000259" key="2">
    <source>
        <dbReference type="Pfam" id="PF20150"/>
    </source>
</evidence>
<proteinExistence type="predicted"/>
<accession>A0ABR1R596</accession>